<evidence type="ECO:0000256" key="3">
    <source>
        <dbReference type="PROSITE-ProRule" id="PRU00339"/>
    </source>
</evidence>
<evidence type="ECO:0000313" key="5">
    <source>
        <dbReference type="EMBL" id="KKR13506.1"/>
    </source>
</evidence>
<dbReference type="EMBL" id="LBWQ01000015">
    <property type="protein sequence ID" value="KKR13506.1"/>
    <property type="molecule type" value="Genomic_DNA"/>
</dbReference>
<dbReference type="InterPro" id="IPR019734">
    <property type="entry name" value="TPR_rpt"/>
</dbReference>
<sequence>MTNEKSGNSNSYIYSVIIEASIVFLILSLFLLIEFHLRNLLTVSVIKEITKTTLLLSISYIFVYRIFKSGSYVFFKFITTVVPQRVKNSGSLYDYLVDAFFSLALILTTAPVRPILQKVYFEENKPIFDQALVKFDALTSSLILSVLAIPLMILIIIKHKGLARNFYIFGMIFLILIVGFLNNKPNYDARIYESRADWITRNWERQGTDAQKALKDAETDSEKAVAYYWLGVSENRKGNTEKAIEYQLKAIEHDPNYGAPFSSLSLSYLHLGDLEKARINAEKCVELDPDYAWCYYALSGYYEYSNEKQDAYEHLKKALQLDPNAEDLQNTYEEFIKNNPQFIE</sequence>
<feature type="repeat" description="TPR" evidence="3">
    <location>
        <begin position="292"/>
        <end position="325"/>
    </location>
</feature>
<dbReference type="SMART" id="SM00028">
    <property type="entry name" value="TPR"/>
    <property type="match status" value="3"/>
</dbReference>
<reference evidence="5 6" key="1">
    <citation type="journal article" date="2015" name="Nature">
        <title>rRNA introns, odd ribosomes, and small enigmatic genomes across a large radiation of phyla.</title>
        <authorList>
            <person name="Brown C.T."/>
            <person name="Hug L.A."/>
            <person name="Thomas B.C."/>
            <person name="Sharon I."/>
            <person name="Castelle C.J."/>
            <person name="Singh A."/>
            <person name="Wilkins M.J."/>
            <person name="Williams K.H."/>
            <person name="Banfield J.F."/>
        </authorList>
    </citation>
    <scope>NUCLEOTIDE SEQUENCE [LARGE SCALE GENOMIC DNA]</scope>
</reference>
<feature type="transmembrane region" description="Helical" evidence="4">
    <location>
        <begin position="54"/>
        <end position="75"/>
    </location>
</feature>
<dbReference type="AlphaFoldDB" id="A0A0G0NL02"/>
<gene>
    <name evidence="5" type="ORF">UT40_C0015G0003</name>
</gene>
<keyword evidence="4" id="KW-1133">Transmembrane helix</keyword>
<evidence type="ECO:0000256" key="2">
    <source>
        <dbReference type="ARBA" id="ARBA00022803"/>
    </source>
</evidence>
<keyword evidence="2 3" id="KW-0802">TPR repeat</keyword>
<evidence type="ECO:0000256" key="4">
    <source>
        <dbReference type="SAM" id="Phobius"/>
    </source>
</evidence>
<evidence type="ECO:0000313" key="6">
    <source>
        <dbReference type="Proteomes" id="UP000034690"/>
    </source>
</evidence>
<dbReference type="PANTHER" id="PTHR22904">
    <property type="entry name" value="TPR REPEAT CONTAINING PROTEIN"/>
    <property type="match status" value="1"/>
</dbReference>
<dbReference type="Gene3D" id="1.25.40.10">
    <property type="entry name" value="Tetratricopeptide repeat domain"/>
    <property type="match status" value="1"/>
</dbReference>
<name>A0A0G0NL02_9BACT</name>
<feature type="transmembrane region" description="Helical" evidence="4">
    <location>
        <begin position="95"/>
        <end position="116"/>
    </location>
</feature>
<proteinExistence type="predicted"/>
<dbReference type="Proteomes" id="UP000034690">
    <property type="component" value="Unassembled WGS sequence"/>
</dbReference>
<feature type="transmembrane region" description="Helical" evidence="4">
    <location>
        <begin position="137"/>
        <end position="157"/>
    </location>
</feature>
<comment type="caution">
    <text evidence="5">The sequence shown here is derived from an EMBL/GenBank/DDBJ whole genome shotgun (WGS) entry which is preliminary data.</text>
</comment>
<dbReference type="InterPro" id="IPR011990">
    <property type="entry name" value="TPR-like_helical_dom_sf"/>
</dbReference>
<protein>
    <submittedName>
        <fullName evidence="5">Tetratricopeptide TPR_2 repeat protein</fullName>
    </submittedName>
</protein>
<keyword evidence="4" id="KW-0472">Membrane</keyword>
<accession>A0A0G0NL02</accession>
<feature type="transmembrane region" description="Helical" evidence="4">
    <location>
        <begin position="12"/>
        <end position="33"/>
    </location>
</feature>
<evidence type="ECO:0000256" key="1">
    <source>
        <dbReference type="ARBA" id="ARBA00022737"/>
    </source>
</evidence>
<keyword evidence="1" id="KW-0677">Repeat</keyword>
<dbReference type="GO" id="GO:0051879">
    <property type="term" value="F:Hsp90 protein binding"/>
    <property type="evidence" value="ECO:0007669"/>
    <property type="project" value="TreeGrafter"/>
</dbReference>
<dbReference type="PANTHER" id="PTHR22904:SF523">
    <property type="entry name" value="STRESS-INDUCED-PHOSPHOPROTEIN 1"/>
    <property type="match status" value="1"/>
</dbReference>
<dbReference type="SUPFAM" id="SSF48452">
    <property type="entry name" value="TPR-like"/>
    <property type="match status" value="1"/>
</dbReference>
<dbReference type="Pfam" id="PF13181">
    <property type="entry name" value="TPR_8"/>
    <property type="match status" value="2"/>
</dbReference>
<organism evidence="5 6">
    <name type="scientific">Candidatus Woesebacteria bacterium GW2011_GWA1_39_21b</name>
    <dbReference type="NCBI Taxonomy" id="1618551"/>
    <lineage>
        <taxon>Bacteria</taxon>
        <taxon>Candidatus Woeseibacteriota</taxon>
    </lineage>
</organism>
<feature type="repeat" description="TPR" evidence="3">
    <location>
        <begin position="258"/>
        <end position="291"/>
    </location>
</feature>
<feature type="repeat" description="TPR" evidence="3">
    <location>
        <begin position="224"/>
        <end position="257"/>
    </location>
</feature>
<feature type="transmembrane region" description="Helical" evidence="4">
    <location>
        <begin position="163"/>
        <end position="181"/>
    </location>
</feature>
<keyword evidence="4" id="KW-0812">Transmembrane</keyword>
<dbReference type="PROSITE" id="PS50005">
    <property type="entry name" value="TPR"/>
    <property type="match status" value="3"/>
</dbReference>